<keyword evidence="1" id="KW-0812">Transmembrane</keyword>
<organism evidence="2 3">
    <name type="scientific">Adhaeribacter radiodurans</name>
    <dbReference type="NCBI Taxonomy" id="2745197"/>
    <lineage>
        <taxon>Bacteria</taxon>
        <taxon>Pseudomonadati</taxon>
        <taxon>Bacteroidota</taxon>
        <taxon>Cytophagia</taxon>
        <taxon>Cytophagales</taxon>
        <taxon>Hymenobacteraceae</taxon>
        <taxon>Adhaeribacter</taxon>
    </lineage>
</organism>
<keyword evidence="3" id="KW-1185">Reference proteome</keyword>
<evidence type="ECO:0000256" key="1">
    <source>
        <dbReference type="SAM" id="Phobius"/>
    </source>
</evidence>
<dbReference type="InterPro" id="IPR021215">
    <property type="entry name" value="DUF2752"/>
</dbReference>
<dbReference type="EMBL" id="CP055153">
    <property type="protein sequence ID" value="QMU27725.1"/>
    <property type="molecule type" value="Genomic_DNA"/>
</dbReference>
<dbReference type="AlphaFoldDB" id="A0A7L7L553"/>
<reference evidence="2 3" key="1">
    <citation type="submission" date="2020-08" db="EMBL/GenBank/DDBJ databases">
        <title>Adhaeribacter dokdonensis sp. nov., isolated from the rhizosphere of Elymus tsukushiensis, a plant native to the Dokdo Islands, Republic of Korea.</title>
        <authorList>
            <person name="Ghim S.Y."/>
        </authorList>
    </citation>
    <scope>NUCLEOTIDE SEQUENCE [LARGE SCALE GENOMIC DNA]</scope>
    <source>
        <strain evidence="2 3">KUDC8001</strain>
    </source>
</reference>
<feature type="transmembrane region" description="Helical" evidence="1">
    <location>
        <begin position="12"/>
        <end position="30"/>
    </location>
</feature>
<dbReference type="Proteomes" id="UP000514509">
    <property type="component" value="Chromosome"/>
</dbReference>
<dbReference type="RefSeq" id="WP_182414918.1">
    <property type="nucleotide sequence ID" value="NZ_CP055153.1"/>
</dbReference>
<protein>
    <submittedName>
        <fullName evidence="2">DUF2752 domain-containing protein</fullName>
    </submittedName>
</protein>
<evidence type="ECO:0000313" key="3">
    <source>
        <dbReference type="Proteomes" id="UP000514509"/>
    </source>
</evidence>
<evidence type="ECO:0000313" key="2">
    <source>
        <dbReference type="EMBL" id="QMU27725.1"/>
    </source>
</evidence>
<sequence length="105" mass="12079">MTSSHFRRILSYGKISGYILIPIILLLLPANQFDTGTSLCLSKLLLDTECYGCGMMRAIMHLIHLDFSAALNFNKLSIIVFPLLSYLWAQSFLREVAKHRKYRRV</sequence>
<feature type="transmembrane region" description="Helical" evidence="1">
    <location>
        <begin position="76"/>
        <end position="93"/>
    </location>
</feature>
<keyword evidence="1" id="KW-1133">Transmembrane helix</keyword>
<accession>A0A7L7L553</accession>
<name>A0A7L7L553_9BACT</name>
<dbReference type="KEGG" id="add:HUW48_06545"/>
<gene>
    <name evidence="2" type="ORF">HUW48_06545</name>
</gene>
<keyword evidence="1" id="KW-0472">Membrane</keyword>
<dbReference type="Pfam" id="PF10825">
    <property type="entry name" value="DUF2752"/>
    <property type="match status" value="1"/>
</dbReference>
<proteinExistence type="predicted"/>